<evidence type="ECO:0000313" key="3">
    <source>
        <dbReference type="EMBL" id="KKK94064.1"/>
    </source>
</evidence>
<evidence type="ECO:0000259" key="2">
    <source>
        <dbReference type="SMART" id="SM00482"/>
    </source>
</evidence>
<dbReference type="GO" id="GO:0003887">
    <property type="term" value="F:DNA-directed DNA polymerase activity"/>
    <property type="evidence" value="ECO:0007669"/>
    <property type="project" value="InterPro"/>
</dbReference>
<dbReference type="SUPFAM" id="SSF56672">
    <property type="entry name" value="DNA/RNA polymerases"/>
    <property type="match status" value="1"/>
</dbReference>
<reference evidence="3" key="1">
    <citation type="journal article" date="2015" name="Nature">
        <title>Complex archaea that bridge the gap between prokaryotes and eukaryotes.</title>
        <authorList>
            <person name="Spang A."/>
            <person name="Saw J.H."/>
            <person name="Jorgensen S.L."/>
            <person name="Zaremba-Niedzwiedzka K."/>
            <person name="Martijn J."/>
            <person name="Lind A.E."/>
            <person name="van Eijk R."/>
            <person name="Schleper C."/>
            <person name="Guy L."/>
            <person name="Ettema T.J."/>
        </authorList>
    </citation>
    <scope>NUCLEOTIDE SEQUENCE</scope>
</reference>
<name>A0A0F9BUH4_9ZZZZ</name>
<dbReference type="AlphaFoldDB" id="A0A0F9BUH4"/>
<dbReference type="InterPro" id="IPR043502">
    <property type="entry name" value="DNA/RNA_pol_sf"/>
</dbReference>
<proteinExistence type="predicted"/>
<protein>
    <recommendedName>
        <fullName evidence="2">DNA-directed DNA polymerase family A palm domain-containing protein</fullName>
    </recommendedName>
</protein>
<dbReference type="Pfam" id="PF00476">
    <property type="entry name" value="DNA_pol_A"/>
    <property type="match status" value="1"/>
</dbReference>
<evidence type="ECO:0000256" key="1">
    <source>
        <dbReference type="ARBA" id="ARBA00022705"/>
    </source>
</evidence>
<dbReference type="GO" id="GO:0006261">
    <property type="term" value="P:DNA-templated DNA replication"/>
    <property type="evidence" value="ECO:0007669"/>
    <property type="project" value="InterPro"/>
</dbReference>
<dbReference type="PANTHER" id="PTHR10133:SF27">
    <property type="entry name" value="DNA POLYMERASE NU"/>
    <property type="match status" value="1"/>
</dbReference>
<comment type="caution">
    <text evidence="3">The sequence shown here is derived from an EMBL/GenBank/DDBJ whole genome shotgun (WGS) entry which is preliminary data.</text>
</comment>
<dbReference type="SMART" id="SM00482">
    <property type="entry name" value="POLAc"/>
    <property type="match status" value="1"/>
</dbReference>
<dbReference type="Gene3D" id="3.30.70.370">
    <property type="match status" value="1"/>
</dbReference>
<sequence>YKNNLGALSRITKLPMKGRYSDGDGLKLQGGMFLGEHLKSKGIKSVRSFEVHLKEIEYDFWNNRFPVYNDWRNRWYNKYRKNGYFDTLTGFRCTGVFDRNFVINAPVQGSAFHCLLWSLIKLDKIFRKKKLDSKLIGQVHDSIVFDVAPDELDYVLEITQKVTCKDLLKAWDWIIVPLQVEAELCKVNESWYHKEEIELI</sequence>
<dbReference type="InterPro" id="IPR001098">
    <property type="entry name" value="DNA-dir_DNA_pol_A_palm_dom"/>
</dbReference>
<dbReference type="GO" id="GO:0003677">
    <property type="term" value="F:DNA binding"/>
    <property type="evidence" value="ECO:0007669"/>
    <property type="project" value="InterPro"/>
</dbReference>
<dbReference type="PANTHER" id="PTHR10133">
    <property type="entry name" value="DNA POLYMERASE I"/>
    <property type="match status" value="1"/>
</dbReference>
<feature type="non-terminal residue" evidence="3">
    <location>
        <position position="1"/>
    </location>
</feature>
<gene>
    <name evidence="3" type="ORF">LCGC14_2686610</name>
</gene>
<dbReference type="EMBL" id="LAZR01047507">
    <property type="protein sequence ID" value="KKK94064.1"/>
    <property type="molecule type" value="Genomic_DNA"/>
</dbReference>
<dbReference type="Gene3D" id="1.10.150.20">
    <property type="entry name" value="5' to 3' exonuclease, C-terminal subdomain"/>
    <property type="match status" value="1"/>
</dbReference>
<accession>A0A0F9BUH4</accession>
<organism evidence="3">
    <name type="scientific">marine sediment metagenome</name>
    <dbReference type="NCBI Taxonomy" id="412755"/>
    <lineage>
        <taxon>unclassified sequences</taxon>
        <taxon>metagenomes</taxon>
        <taxon>ecological metagenomes</taxon>
    </lineage>
</organism>
<keyword evidence="1" id="KW-0235">DNA replication</keyword>
<feature type="domain" description="DNA-directed DNA polymerase family A palm" evidence="2">
    <location>
        <begin position="10"/>
        <end position="151"/>
    </location>
</feature>
<dbReference type="GO" id="GO:0006302">
    <property type="term" value="P:double-strand break repair"/>
    <property type="evidence" value="ECO:0007669"/>
    <property type="project" value="TreeGrafter"/>
</dbReference>
<dbReference type="InterPro" id="IPR002298">
    <property type="entry name" value="DNA_polymerase_A"/>
</dbReference>